<dbReference type="CDD" id="cd05227">
    <property type="entry name" value="AR_SDR_e"/>
    <property type="match status" value="1"/>
</dbReference>
<feature type="domain" description="NAD-dependent epimerase/dehydratase" evidence="3">
    <location>
        <begin position="7"/>
        <end position="241"/>
    </location>
</feature>
<dbReference type="GO" id="GO:0016616">
    <property type="term" value="F:oxidoreductase activity, acting on the CH-OH group of donors, NAD or NADP as acceptor"/>
    <property type="evidence" value="ECO:0007669"/>
    <property type="project" value="TreeGrafter"/>
</dbReference>
<evidence type="ECO:0000313" key="5">
    <source>
        <dbReference type="WBParaSite" id="MBELARI_LOCUS4811"/>
    </source>
</evidence>
<dbReference type="AlphaFoldDB" id="A0AAF3FFL5"/>
<dbReference type="InterPro" id="IPR050425">
    <property type="entry name" value="NAD(P)_dehydrat-like"/>
</dbReference>
<dbReference type="Pfam" id="PF01370">
    <property type="entry name" value="Epimerase"/>
    <property type="match status" value="1"/>
</dbReference>
<name>A0AAF3FFL5_9BILA</name>
<dbReference type="InterPro" id="IPR036291">
    <property type="entry name" value="NAD(P)-bd_dom_sf"/>
</dbReference>
<protein>
    <recommendedName>
        <fullName evidence="3">NAD-dependent epimerase/dehydratase domain-containing protein</fullName>
    </recommendedName>
</protein>
<comment type="similarity">
    <text evidence="2">Belongs to the NAD(P)-dependent epimerase/dehydratase family. Dihydroflavonol-4-reductase subfamily.</text>
</comment>
<dbReference type="PANTHER" id="PTHR10366:SF564">
    <property type="entry name" value="STEROL-4-ALPHA-CARBOXYLATE 3-DEHYDROGENASE, DECARBOXYLATING"/>
    <property type="match status" value="1"/>
</dbReference>
<keyword evidence="4" id="KW-1185">Reference proteome</keyword>
<dbReference type="Proteomes" id="UP000887575">
    <property type="component" value="Unassembled WGS sequence"/>
</dbReference>
<dbReference type="InterPro" id="IPR001509">
    <property type="entry name" value="Epimerase_deHydtase"/>
</dbReference>
<dbReference type="SUPFAM" id="SSF51735">
    <property type="entry name" value="NAD(P)-binding Rossmann-fold domains"/>
    <property type="match status" value="1"/>
</dbReference>
<dbReference type="FunFam" id="3.40.50.720:FF:000336">
    <property type="entry name" value="Aldehyde reductase"/>
    <property type="match status" value="1"/>
</dbReference>
<proteinExistence type="inferred from homology"/>
<reference evidence="5" key="1">
    <citation type="submission" date="2024-02" db="UniProtKB">
        <authorList>
            <consortium name="WormBaseParasite"/>
        </authorList>
    </citation>
    <scope>IDENTIFICATION</scope>
</reference>
<keyword evidence="1" id="KW-0560">Oxidoreductase</keyword>
<dbReference type="WBParaSite" id="MBELARI_LOCUS4811">
    <property type="protein sequence ID" value="MBELARI_LOCUS4811"/>
    <property type="gene ID" value="MBELARI_LOCUS4811"/>
</dbReference>
<evidence type="ECO:0000256" key="2">
    <source>
        <dbReference type="ARBA" id="ARBA00023445"/>
    </source>
</evidence>
<organism evidence="4 5">
    <name type="scientific">Mesorhabditis belari</name>
    <dbReference type="NCBI Taxonomy" id="2138241"/>
    <lineage>
        <taxon>Eukaryota</taxon>
        <taxon>Metazoa</taxon>
        <taxon>Ecdysozoa</taxon>
        <taxon>Nematoda</taxon>
        <taxon>Chromadorea</taxon>
        <taxon>Rhabditida</taxon>
        <taxon>Rhabditina</taxon>
        <taxon>Rhabditomorpha</taxon>
        <taxon>Rhabditoidea</taxon>
        <taxon>Rhabditidae</taxon>
        <taxon>Mesorhabditinae</taxon>
        <taxon>Mesorhabditis</taxon>
    </lineage>
</organism>
<dbReference type="PANTHER" id="PTHR10366">
    <property type="entry name" value="NAD DEPENDENT EPIMERASE/DEHYDRATASE"/>
    <property type="match status" value="1"/>
</dbReference>
<evidence type="ECO:0000313" key="4">
    <source>
        <dbReference type="Proteomes" id="UP000887575"/>
    </source>
</evidence>
<evidence type="ECO:0000259" key="3">
    <source>
        <dbReference type="Pfam" id="PF01370"/>
    </source>
</evidence>
<accession>A0AAF3FFL5</accession>
<evidence type="ECO:0000256" key="1">
    <source>
        <dbReference type="ARBA" id="ARBA00023002"/>
    </source>
</evidence>
<dbReference type="Gene3D" id="3.40.50.720">
    <property type="entry name" value="NAD(P)-binding Rossmann-like Domain"/>
    <property type="match status" value="1"/>
</dbReference>
<sequence length="354" mass="39577">MMEEKLVLVSGASGYLASWCIKLLLERGYRVRGTVRSLKNPQKVDPVRKLEPTGKRLELVEADLMKDDTWPKAVKGCDYVLHVASPLVVGGSQKTVDTAIQGATSVLKACGDELSVKKVVLTSSSLAICDGHNPPKEYYDENDWTYIEESTWYTKSKKLAEEAAWKLYKSGELKNKFDFTVINPGFIVGPPLVDDIGTSVQLAIQLMTMPMLPKMAFNSIDIRDVAEAHIRALERPETNNHRIAVTEEDPVSMKDFGIRLKKVFGPLGYSPTTGTLPQFVVKIGSFFSADMIDVLKMQCYIRFNNTKMRELLGMSPRSTLDGMVDMIDELINRGHIKKTARWEANKLKSLAHTS</sequence>